<dbReference type="GO" id="GO:0005576">
    <property type="term" value="C:extracellular region"/>
    <property type="evidence" value="ECO:0007669"/>
    <property type="project" value="UniProtKB-SubCell"/>
</dbReference>
<dbReference type="EMBL" id="LIAE01010330">
    <property type="protein sequence ID" value="PAV63084.1"/>
    <property type="molecule type" value="Genomic_DNA"/>
</dbReference>
<evidence type="ECO:0000256" key="3">
    <source>
        <dbReference type="ARBA" id="ARBA00022525"/>
    </source>
</evidence>
<name>A0A2A2JMY8_9BILA</name>
<dbReference type="GO" id="GO:0009986">
    <property type="term" value="C:cell surface"/>
    <property type="evidence" value="ECO:0007669"/>
    <property type="project" value="InterPro"/>
</dbReference>
<gene>
    <name evidence="5" type="ORF">WR25_17327</name>
</gene>
<comment type="similarity">
    <text evidence="2">Belongs to the nematode transthyretin-like family.</text>
</comment>
<evidence type="ECO:0000256" key="1">
    <source>
        <dbReference type="ARBA" id="ARBA00004613"/>
    </source>
</evidence>
<dbReference type="Proteomes" id="UP000218231">
    <property type="component" value="Unassembled WGS sequence"/>
</dbReference>
<organism evidence="5 6">
    <name type="scientific">Diploscapter pachys</name>
    <dbReference type="NCBI Taxonomy" id="2018661"/>
    <lineage>
        <taxon>Eukaryota</taxon>
        <taxon>Metazoa</taxon>
        <taxon>Ecdysozoa</taxon>
        <taxon>Nematoda</taxon>
        <taxon>Chromadorea</taxon>
        <taxon>Rhabditida</taxon>
        <taxon>Rhabditina</taxon>
        <taxon>Rhabditomorpha</taxon>
        <taxon>Rhabditoidea</taxon>
        <taxon>Rhabditidae</taxon>
        <taxon>Diploscapter</taxon>
    </lineage>
</organism>
<dbReference type="InterPro" id="IPR001534">
    <property type="entry name" value="Transthyretin-like"/>
</dbReference>
<dbReference type="PANTHER" id="PTHR21700:SF126">
    <property type="entry name" value="TRANSTHYRETIN-LIKE FAMILY PROTEIN"/>
    <property type="match status" value="1"/>
</dbReference>
<dbReference type="OrthoDB" id="5832063at2759"/>
<keyword evidence="4" id="KW-0732">Signal</keyword>
<keyword evidence="6" id="KW-1185">Reference proteome</keyword>
<dbReference type="Gene3D" id="2.60.40.3330">
    <property type="match status" value="1"/>
</dbReference>
<dbReference type="AlphaFoldDB" id="A0A2A2JMY8"/>
<protein>
    <recommendedName>
        <fullName evidence="7">Transthyretin-like family protein</fullName>
    </recommendedName>
</protein>
<proteinExistence type="inferred from homology"/>
<accession>A0A2A2JMY8</accession>
<evidence type="ECO:0000256" key="2">
    <source>
        <dbReference type="ARBA" id="ARBA00010112"/>
    </source>
</evidence>
<dbReference type="Pfam" id="PF01060">
    <property type="entry name" value="TTR-52"/>
    <property type="match status" value="1"/>
</dbReference>
<dbReference type="STRING" id="2018661.A0A2A2JMY8"/>
<comment type="subcellular location">
    <subcellularLocation>
        <location evidence="1">Secreted</location>
    </subcellularLocation>
</comment>
<evidence type="ECO:0000313" key="6">
    <source>
        <dbReference type="Proteomes" id="UP000218231"/>
    </source>
</evidence>
<evidence type="ECO:0008006" key="7">
    <source>
        <dbReference type="Google" id="ProtNLM"/>
    </source>
</evidence>
<keyword evidence="3" id="KW-0964">Secreted</keyword>
<sequence length="118" mass="12831">MRQQAVAVKGTLLCGNRPASGVKVKIFDEDDGPDLDDLLDEGFTNADGTFMLKGSESELTDIDPKFKIYHECNDGIKPGQRKVKFEIPSHYIAAGGLATKVFDVGVLNLETVFPGEEV</sequence>
<evidence type="ECO:0000256" key="4">
    <source>
        <dbReference type="ARBA" id="ARBA00022729"/>
    </source>
</evidence>
<evidence type="ECO:0000313" key="5">
    <source>
        <dbReference type="EMBL" id="PAV63084.1"/>
    </source>
</evidence>
<reference evidence="5" key="1">
    <citation type="journal article" date="2017" name="Curr. Biol.">
        <title>Genome architecture and evolution of a unichromosomal asexual nematode.</title>
        <authorList>
            <person name="Fradin H."/>
            <person name="Zegar C."/>
            <person name="Gutwein M."/>
            <person name="Lucas J."/>
            <person name="Kovtun M."/>
            <person name="Corcoran D."/>
            <person name="Baugh L.R."/>
            <person name="Kiontke K."/>
            <person name="Gunsalus K."/>
            <person name="Fitch D.H."/>
            <person name="Piano F."/>
        </authorList>
    </citation>
    <scope>NUCLEOTIDE SEQUENCE [LARGE SCALE GENOMIC DNA]</scope>
    <source>
        <strain evidence="5">PF1309</strain>
    </source>
</reference>
<dbReference type="InterPro" id="IPR038479">
    <property type="entry name" value="Transthyretin-like_sf"/>
</dbReference>
<dbReference type="PANTHER" id="PTHR21700">
    <property type="entry name" value="TRANSTHYRETIN-LIKE FAMILY PROTEIN-RELATED"/>
    <property type="match status" value="1"/>
</dbReference>
<comment type="caution">
    <text evidence="5">The sequence shown here is derived from an EMBL/GenBank/DDBJ whole genome shotgun (WGS) entry which is preliminary data.</text>
</comment>